<dbReference type="Proteomes" id="UP001147782">
    <property type="component" value="Unassembled WGS sequence"/>
</dbReference>
<evidence type="ECO:0000313" key="2">
    <source>
        <dbReference type="EMBL" id="KAJ5390878.1"/>
    </source>
</evidence>
<sequence length="244" mass="26684">MKVEPERVIAALIAANPKMRLDYGGIAQMYGLGAKYNTMEHKFRAWRKLAETLRVAAGEEGPLTQPQTAPRTPRTPNTRGKKATPASKKATPTAKNKVDKDTKDVKAADTAEAEDVVDISSDDDTPIKVKREVKDETEVTRSLLGIKSHSILHGDIDDEVQLMEEPAAKRVKIEHYSDDLMAQLLSFAPENETRVDSKSNGYELELPSLAMTADEANDQVIQSLDSMLNGAGDAFDAAFGNEEA</sequence>
<feature type="region of interest" description="Disordered" evidence="1">
    <location>
        <begin position="58"/>
        <end position="118"/>
    </location>
</feature>
<dbReference type="OrthoDB" id="4828117at2759"/>
<keyword evidence="3" id="KW-1185">Reference proteome</keyword>
<comment type="caution">
    <text evidence="2">The sequence shown here is derived from an EMBL/GenBank/DDBJ whole genome shotgun (WGS) entry which is preliminary data.</text>
</comment>
<dbReference type="AlphaFoldDB" id="A0A9W9VWZ7"/>
<organism evidence="2 3">
    <name type="scientific">Penicillium cataractarum</name>
    <dbReference type="NCBI Taxonomy" id="2100454"/>
    <lineage>
        <taxon>Eukaryota</taxon>
        <taxon>Fungi</taxon>
        <taxon>Dikarya</taxon>
        <taxon>Ascomycota</taxon>
        <taxon>Pezizomycotina</taxon>
        <taxon>Eurotiomycetes</taxon>
        <taxon>Eurotiomycetidae</taxon>
        <taxon>Eurotiales</taxon>
        <taxon>Aspergillaceae</taxon>
        <taxon>Penicillium</taxon>
    </lineage>
</organism>
<reference evidence="2" key="1">
    <citation type="submission" date="2022-11" db="EMBL/GenBank/DDBJ databases">
        <authorList>
            <person name="Petersen C."/>
        </authorList>
    </citation>
    <scope>NUCLEOTIDE SEQUENCE</scope>
    <source>
        <strain evidence="2">IBT 29864</strain>
    </source>
</reference>
<proteinExistence type="predicted"/>
<dbReference type="EMBL" id="JAPZBS010000001">
    <property type="protein sequence ID" value="KAJ5390878.1"/>
    <property type="molecule type" value="Genomic_DNA"/>
</dbReference>
<dbReference type="GeneID" id="81434054"/>
<name>A0A9W9VWZ7_9EURO</name>
<evidence type="ECO:0000313" key="3">
    <source>
        <dbReference type="Proteomes" id="UP001147782"/>
    </source>
</evidence>
<dbReference type="RefSeq" id="XP_056561606.1">
    <property type="nucleotide sequence ID" value="XM_056694877.1"/>
</dbReference>
<gene>
    <name evidence="2" type="ORF">N7496_001946</name>
</gene>
<evidence type="ECO:0000256" key="1">
    <source>
        <dbReference type="SAM" id="MobiDB-lite"/>
    </source>
</evidence>
<accession>A0A9W9VWZ7</accession>
<protein>
    <submittedName>
        <fullName evidence="2">Uncharacterized protein</fullName>
    </submittedName>
</protein>
<reference evidence="2" key="2">
    <citation type="journal article" date="2023" name="IMA Fungus">
        <title>Comparative genomic study of the Penicillium genus elucidates a diverse pangenome and 15 lateral gene transfer events.</title>
        <authorList>
            <person name="Petersen C."/>
            <person name="Sorensen T."/>
            <person name="Nielsen M.R."/>
            <person name="Sondergaard T.E."/>
            <person name="Sorensen J.L."/>
            <person name="Fitzpatrick D.A."/>
            <person name="Frisvad J.C."/>
            <person name="Nielsen K.L."/>
        </authorList>
    </citation>
    <scope>NUCLEOTIDE SEQUENCE</scope>
    <source>
        <strain evidence="2">IBT 29864</strain>
    </source>
</reference>
<feature type="compositionally biased region" description="Basic and acidic residues" evidence="1">
    <location>
        <begin position="96"/>
        <end position="109"/>
    </location>
</feature>
<feature type="compositionally biased region" description="Low complexity" evidence="1">
    <location>
        <begin position="62"/>
        <end position="95"/>
    </location>
</feature>